<keyword evidence="2" id="KW-1133">Transmembrane helix</keyword>
<evidence type="ECO:0000259" key="3">
    <source>
        <dbReference type="Pfam" id="PF05707"/>
    </source>
</evidence>
<keyword evidence="2" id="KW-0812">Transmembrane</keyword>
<feature type="compositionally biased region" description="Basic and acidic residues" evidence="1">
    <location>
        <begin position="279"/>
        <end position="293"/>
    </location>
</feature>
<dbReference type="Pfam" id="PF05707">
    <property type="entry name" value="Zot"/>
    <property type="match status" value="1"/>
</dbReference>
<dbReference type="SUPFAM" id="SSF52540">
    <property type="entry name" value="P-loop containing nucleoside triphosphate hydrolases"/>
    <property type="match status" value="1"/>
</dbReference>
<dbReference type="EMBL" id="CP017111">
    <property type="protein sequence ID" value="AOO64561.1"/>
    <property type="molecule type" value="Genomic_DNA"/>
</dbReference>
<dbReference type="InterPro" id="IPR008900">
    <property type="entry name" value="Zot_N"/>
</dbReference>
<evidence type="ECO:0000313" key="5">
    <source>
        <dbReference type="Proteomes" id="UP000094609"/>
    </source>
</evidence>
<feature type="compositionally biased region" description="Polar residues" evidence="1">
    <location>
        <begin position="267"/>
        <end position="278"/>
    </location>
</feature>
<feature type="region of interest" description="Disordered" evidence="1">
    <location>
        <begin position="257"/>
        <end position="293"/>
    </location>
</feature>
<protein>
    <submittedName>
        <fullName evidence="4">Zona occludens toxin domain-containing protein</fullName>
    </submittedName>
</protein>
<keyword evidence="2" id="KW-0472">Membrane</keyword>
<dbReference type="RefSeq" id="WP_084010698.1">
    <property type="nucleotide sequence ID" value="NZ_CP017111.1"/>
</dbReference>
<dbReference type="KEGG" id="shal:SHALO_0779"/>
<dbReference type="InterPro" id="IPR027417">
    <property type="entry name" value="P-loop_NTPase"/>
</dbReference>
<name>A0A1D7THT8_9BACT</name>
<evidence type="ECO:0000313" key="4">
    <source>
        <dbReference type="EMBL" id="AOO64561.1"/>
    </source>
</evidence>
<accession>A0A1D7THT8</accession>
<organism evidence="4 5">
    <name type="scientific">Sulfurospirillum halorespirans DSM 13726</name>
    <dbReference type="NCBI Taxonomy" id="1193502"/>
    <lineage>
        <taxon>Bacteria</taxon>
        <taxon>Pseudomonadati</taxon>
        <taxon>Campylobacterota</taxon>
        <taxon>Epsilonproteobacteria</taxon>
        <taxon>Campylobacterales</taxon>
        <taxon>Sulfurospirillaceae</taxon>
        <taxon>Sulfurospirillum</taxon>
    </lineage>
</organism>
<proteinExistence type="predicted"/>
<feature type="transmembrane region" description="Helical" evidence="2">
    <location>
        <begin position="227"/>
        <end position="246"/>
    </location>
</feature>
<feature type="region of interest" description="Disordered" evidence="1">
    <location>
        <begin position="371"/>
        <end position="396"/>
    </location>
</feature>
<dbReference type="Gene3D" id="3.40.50.300">
    <property type="entry name" value="P-loop containing nucleotide triphosphate hydrolases"/>
    <property type="match status" value="1"/>
</dbReference>
<dbReference type="Proteomes" id="UP000094609">
    <property type="component" value="Chromosome"/>
</dbReference>
<keyword evidence="5" id="KW-1185">Reference proteome</keyword>
<feature type="domain" description="Zona occludens toxin N-terminal" evidence="3">
    <location>
        <begin position="50"/>
        <end position="216"/>
    </location>
</feature>
<dbReference type="PATRIC" id="fig|1193502.14.peg.785"/>
<dbReference type="STRING" id="1193502.SHALO_0779"/>
<evidence type="ECO:0000256" key="1">
    <source>
        <dbReference type="SAM" id="MobiDB-lite"/>
    </source>
</evidence>
<evidence type="ECO:0000256" key="2">
    <source>
        <dbReference type="SAM" id="Phobius"/>
    </source>
</evidence>
<dbReference type="AlphaFoldDB" id="A0A1D7THT8"/>
<gene>
    <name evidence="4" type="ORF">SHALO_0779</name>
</gene>
<feature type="transmembrane region" description="Helical" evidence="2">
    <location>
        <begin position="15"/>
        <end position="33"/>
    </location>
</feature>
<reference evidence="5" key="1">
    <citation type="submission" date="2016-08" db="EMBL/GenBank/DDBJ databases">
        <title>Complete genome sequence of the organohalide-respiring Epsilonproteobacterium Sulfurospirillum halorespirans.</title>
        <authorList>
            <person name="Goris T."/>
            <person name="Zimmermann J."/>
            <person name="Schenz B."/>
            <person name="Lemos M."/>
            <person name="Hackermueller J."/>
            <person name="Diekert G."/>
        </authorList>
    </citation>
    <scope>NUCLEOTIDE SEQUENCE [LARGE SCALE GENOMIC DNA]</scope>
    <source>
        <strain>DSM 13726</strain>
        <strain evidence="5">PCE-M2</strain>
    </source>
</reference>
<sequence>MAITYLTGIPRSGKTYYAMFLLYMAFIFVIPVTKLTKLLDKFFGKYSSKKLKKTYDIAYTNINQFDFSKSSKIKPFDYSAFYAHLVNLHTMYTAKKTDDELIYYAKANNLFNALFVIDECQNFFDKENLILTWWLTYHGHLHQDIIFITQNLDLIFTGYTKIAEFFYKAVPPSSRFFSNKFRYVQYNSYKCYQKDKIGDFHVPMVPEIFKMYVSGASNNAPSQVKKYLMYFIILFVLLVIVFKVFLSQFDTEKTETINQEKSEHNKSMSLQPENNVTDQGKKQTSKDAKKFQKQDVNDTKDELFEIRCIDMLCTYKGIDFPKPLLNKLTLKLEPEFIWFFNDGSYIQYFVMLPSDTFDFLQKIEKEKSIKENKNGAITSKEAKSSNPMPTAFATHK</sequence>
<feature type="compositionally biased region" description="Basic and acidic residues" evidence="1">
    <location>
        <begin position="257"/>
        <end position="266"/>
    </location>
</feature>